<dbReference type="Proteomes" id="UP000184499">
    <property type="component" value="Unassembled WGS sequence"/>
</dbReference>
<dbReference type="RefSeq" id="XP_067482752.1">
    <property type="nucleotide sequence ID" value="XM_067623797.1"/>
</dbReference>
<evidence type="ECO:0000313" key="1">
    <source>
        <dbReference type="EMBL" id="OJJ75505.1"/>
    </source>
</evidence>
<protein>
    <submittedName>
        <fullName evidence="1">Uncharacterized protein</fullName>
    </submittedName>
</protein>
<gene>
    <name evidence="1" type="ORF">ASPBRDRAFT_37794</name>
</gene>
<name>A0A1L9UUV9_ASPBC</name>
<proteinExistence type="predicted"/>
<dbReference type="AlphaFoldDB" id="A0A1L9UUV9"/>
<keyword evidence="2" id="KW-1185">Reference proteome</keyword>
<dbReference type="EMBL" id="KV878680">
    <property type="protein sequence ID" value="OJJ75505.1"/>
    <property type="molecule type" value="Genomic_DNA"/>
</dbReference>
<accession>A0A1L9UUV9</accession>
<dbReference type="GeneID" id="93576285"/>
<dbReference type="VEuPathDB" id="FungiDB:ASPBRDRAFT_37794"/>
<sequence>MLSGRAQSHCSHAHLFLAPVSLTGGLHGSWTQGNEGEPPRYLFSHMMLSQMSVTLTALVILPPHSLAAGFESTPMLAV</sequence>
<reference evidence="2" key="1">
    <citation type="journal article" date="2017" name="Genome Biol.">
        <title>Comparative genomics reveals high biological diversity and specific adaptations in the industrially and medically important fungal genus Aspergillus.</title>
        <authorList>
            <person name="de Vries R.P."/>
            <person name="Riley R."/>
            <person name="Wiebenga A."/>
            <person name="Aguilar-Osorio G."/>
            <person name="Amillis S."/>
            <person name="Uchima C.A."/>
            <person name="Anderluh G."/>
            <person name="Asadollahi M."/>
            <person name="Askin M."/>
            <person name="Barry K."/>
            <person name="Battaglia E."/>
            <person name="Bayram O."/>
            <person name="Benocci T."/>
            <person name="Braus-Stromeyer S.A."/>
            <person name="Caldana C."/>
            <person name="Canovas D."/>
            <person name="Cerqueira G.C."/>
            <person name="Chen F."/>
            <person name="Chen W."/>
            <person name="Choi C."/>
            <person name="Clum A."/>
            <person name="Dos Santos R.A."/>
            <person name="Damasio A.R."/>
            <person name="Diallinas G."/>
            <person name="Emri T."/>
            <person name="Fekete E."/>
            <person name="Flipphi M."/>
            <person name="Freyberg S."/>
            <person name="Gallo A."/>
            <person name="Gournas C."/>
            <person name="Habgood R."/>
            <person name="Hainaut M."/>
            <person name="Harispe M.L."/>
            <person name="Henrissat B."/>
            <person name="Hilden K.S."/>
            <person name="Hope R."/>
            <person name="Hossain A."/>
            <person name="Karabika E."/>
            <person name="Karaffa L."/>
            <person name="Karanyi Z."/>
            <person name="Krasevec N."/>
            <person name="Kuo A."/>
            <person name="Kusch H."/>
            <person name="LaButti K."/>
            <person name="Lagendijk E.L."/>
            <person name="Lapidus A."/>
            <person name="Levasseur A."/>
            <person name="Lindquist E."/>
            <person name="Lipzen A."/>
            <person name="Logrieco A.F."/>
            <person name="MacCabe A."/>
            <person name="Maekelae M.R."/>
            <person name="Malavazi I."/>
            <person name="Melin P."/>
            <person name="Meyer V."/>
            <person name="Mielnichuk N."/>
            <person name="Miskei M."/>
            <person name="Molnar A.P."/>
            <person name="Mule G."/>
            <person name="Ngan C.Y."/>
            <person name="Orejas M."/>
            <person name="Orosz E."/>
            <person name="Ouedraogo J.P."/>
            <person name="Overkamp K.M."/>
            <person name="Park H.-S."/>
            <person name="Perrone G."/>
            <person name="Piumi F."/>
            <person name="Punt P.J."/>
            <person name="Ram A.F."/>
            <person name="Ramon A."/>
            <person name="Rauscher S."/>
            <person name="Record E."/>
            <person name="Riano-Pachon D.M."/>
            <person name="Robert V."/>
            <person name="Roehrig J."/>
            <person name="Ruller R."/>
            <person name="Salamov A."/>
            <person name="Salih N.S."/>
            <person name="Samson R.A."/>
            <person name="Sandor E."/>
            <person name="Sanguinetti M."/>
            <person name="Schuetze T."/>
            <person name="Sepcic K."/>
            <person name="Shelest E."/>
            <person name="Sherlock G."/>
            <person name="Sophianopoulou V."/>
            <person name="Squina F.M."/>
            <person name="Sun H."/>
            <person name="Susca A."/>
            <person name="Todd R.B."/>
            <person name="Tsang A."/>
            <person name="Unkles S.E."/>
            <person name="van de Wiele N."/>
            <person name="van Rossen-Uffink D."/>
            <person name="Oliveira J.V."/>
            <person name="Vesth T.C."/>
            <person name="Visser J."/>
            <person name="Yu J.-H."/>
            <person name="Zhou M."/>
            <person name="Andersen M.R."/>
            <person name="Archer D.B."/>
            <person name="Baker S.E."/>
            <person name="Benoit I."/>
            <person name="Brakhage A.A."/>
            <person name="Braus G.H."/>
            <person name="Fischer R."/>
            <person name="Frisvad J.C."/>
            <person name="Goldman G.H."/>
            <person name="Houbraken J."/>
            <person name="Oakley B."/>
            <person name="Pocsi I."/>
            <person name="Scazzocchio C."/>
            <person name="Seiboth B."/>
            <person name="vanKuyk P.A."/>
            <person name="Wortman J."/>
            <person name="Dyer P.S."/>
            <person name="Grigoriev I.V."/>
        </authorList>
    </citation>
    <scope>NUCLEOTIDE SEQUENCE [LARGE SCALE GENOMIC DNA]</scope>
    <source>
        <strain evidence="2">CBS 101740 / IMI 381727 / IBT 21946</strain>
    </source>
</reference>
<evidence type="ECO:0000313" key="2">
    <source>
        <dbReference type="Proteomes" id="UP000184499"/>
    </source>
</evidence>
<organism evidence="1 2">
    <name type="scientific">Aspergillus brasiliensis (strain CBS 101740 / IMI 381727 / IBT 21946)</name>
    <dbReference type="NCBI Taxonomy" id="767769"/>
    <lineage>
        <taxon>Eukaryota</taxon>
        <taxon>Fungi</taxon>
        <taxon>Dikarya</taxon>
        <taxon>Ascomycota</taxon>
        <taxon>Pezizomycotina</taxon>
        <taxon>Eurotiomycetes</taxon>
        <taxon>Eurotiomycetidae</taxon>
        <taxon>Eurotiales</taxon>
        <taxon>Aspergillaceae</taxon>
        <taxon>Aspergillus</taxon>
        <taxon>Aspergillus subgen. Circumdati</taxon>
    </lineage>
</organism>